<evidence type="ECO:0000256" key="4">
    <source>
        <dbReference type="PROSITE-ProRule" id="PRU00124"/>
    </source>
</evidence>
<dbReference type="OMA" id="NGRAMVP"/>
<proteinExistence type="predicted"/>
<dbReference type="GO" id="GO:0005886">
    <property type="term" value="C:plasma membrane"/>
    <property type="evidence" value="ECO:0007669"/>
    <property type="project" value="TreeGrafter"/>
</dbReference>
<dbReference type="GO" id="GO:0043235">
    <property type="term" value="C:receptor complex"/>
    <property type="evidence" value="ECO:0007669"/>
    <property type="project" value="TreeGrafter"/>
</dbReference>
<feature type="binding site" evidence="5">
    <location>
        <position position="669"/>
    </location>
    <ligand>
        <name>ATP</name>
        <dbReference type="ChEBI" id="CHEBI:30616"/>
    </ligand>
</feature>
<evidence type="ECO:0000259" key="8">
    <source>
        <dbReference type="PROSITE" id="PS50011"/>
    </source>
</evidence>
<dbReference type="InterPro" id="IPR011009">
    <property type="entry name" value="Kinase-like_dom_sf"/>
</dbReference>
<dbReference type="PANTHER" id="PTHR24416:SF604">
    <property type="entry name" value="RECEPTOR PROTEIN-TYROSINE KINASE"/>
    <property type="match status" value="1"/>
</dbReference>
<sequence length="962" mass="109264">MARNGVVFVLLLSFNVMYGLIIHTEPDNLQVAVTENVVHVTGSILSSNLDKLRGHVLKKLRAGLEVSPDFLTNSNLSATIKIWCPISGSRVFWVSPQILVKQLDNTTKLYLEFALPEEYSFECINSDFWNLTVSFLNGDRKLNTQRYKQSLRFDKLEAYYQEADCDYNTSSCFPWKTDGTTESFNSCTSSYCENIPKLENRLTYMAAPESIRTYWKSRDIYGSGSSCSLNLYMTAHSATYLRVSINSSKGTSSLLREKFNEENMDWTVVKIPIGKVDEVFRLNVCIYTIYIAAIERIWLENCTAMEADTSCAGDDFRCSSGKCIPRDRVCDLNPDCPLLDDEDKEFCKSQMYEEFCDLERDTCNWTPTPECSFAKQDLFIYDPVLMKHKKYCNYDEQDFVFVAQNCKNGVLSSLKSPLMPPFNSSKDCRLRLWYVADMFDVIKVKVCSNESSCIIIKSLTSWGSEPEWNRVSIPLPHHYQPYYVVLQGKQAYGKVLLDQISFTADCFTKSDTWQEPRLEEVSMINNTEDSSDYILTVIGVGAGVVLALITAVVIFSVFKKRRDIKSNESCQNILPSSTASSGLDGKCSFPVDISDSSSADCERQSLVPSNLAVSSISPYYEWTEDKIRDIPRKKITLVKLLGTGAFGEVYYGMLADVSRRKNLPIAVKKLITLCPEQTKAELFFEAITLSKFSHPNIVRFLGISTDEMDQSMYLLLELMEGGDLRTFIRESRPKQPNEPSYLTLHDLLKLGMDVARGCQYLEQNKFIHRDIAARNCLLTEKGPNRVAKIGDFGMARDVLRTNYYRKNGRAMVPVKWMPPESFLDGIFTSKTDIWAFGVVLWELFTMGHVPYPGKSNDNVMKYVKGGGRLEQTPLSPHPVYDLMMQCWHVNPDFRPNFASVVDELERIYNEEELSSLITYEDIMGIPSNTCDKDHMTSDSVTYAMDIKESSSSLKLMSDADGD</sequence>
<dbReference type="Gene3D" id="3.30.200.20">
    <property type="entry name" value="Phosphorylase Kinase, domain 1"/>
    <property type="match status" value="1"/>
</dbReference>
<keyword evidence="6" id="KW-1133">Transmembrane helix</keyword>
<evidence type="ECO:0000313" key="9">
    <source>
        <dbReference type="EnsemblMetazoa" id="G17724.1:cds"/>
    </source>
</evidence>
<dbReference type="GO" id="GO:0045664">
    <property type="term" value="P:regulation of neuron differentiation"/>
    <property type="evidence" value="ECO:0007669"/>
    <property type="project" value="TreeGrafter"/>
</dbReference>
<comment type="catalytic activity">
    <reaction evidence="3">
        <text>L-tyrosyl-[protein] + ATP = O-phospho-L-tyrosyl-[protein] + ADP + H(+)</text>
        <dbReference type="Rhea" id="RHEA:10596"/>
        <dbReference type="Rhea" id="RHEA-COMP:10136"/>
        <dbReference type="Rhea" id="RHEA-COMP:20101"/>
        <dbReference type="ChEBI" id="CHEBI:15378"/>
        <dbReference type="ChEBI" id="CHEBI:30616"/>
        <dbReference type="ChEBI" id="CHEBI:46858"/>
        <dbReference type="ChEBI" id="CHEBI:61978"/>
        <dbReference type="ChEBI" id="CHEBI:456216"/>
        <dbReference type="EC" id="2.7.10.1"/>
    </reaction>
</comment>
<dbReference type="Proteomes" id="UP000005408">
    <property type="component" value="Unassembled WGS sequence"/>
</dbReference>
<evidence type="ECO:0000256" key="3">
    <source>
        <dbReference type="ARBA" id="ARBA00051243"/>
    </source>
</evidence>
<dbReference type="PANTHER" id="PTHR24416">
    <property type="entry name" value="TYROSINE-PROTEIN KINASE RECEPTOR"/>
    <property type="match status" value="1"/>
</dbReference>
<dbReference type="InterPro" id="IPR000998">
    <property type="entry name" value="MAM_dom"/>
</dbReference>
<accession>A0A8W8JC56</accession>
<comment type="subcellular location">
    <subcellularLocation>
        <location evidence="1">Membrane</location>
        <topology evidence="1">Single-pass membrane protein</topology>
    </subcellularLocation>
</comment>
<dbReference type="FunFam" id="1.10.510.10:FF:000113">
    <property type="entry name" value="Tyrosine-protein kinase receptor"/>
    <property type="match status" value="1"/>
</dbReference>
<dbReference type="GO" id="GO:0007169">
    <property type="term" value="P:cell surface receptor protein tyrosine kinase signaling pathway"/>
    <property type="evidence" value="ECO:0007669"/>
    <property type="project" value="TreeGrafter"/>
</dbReference>
<dbReference type="InterPro" id="IPR000719">
    <property type="entry name" value="Prot_kinase_dom"/>
</dbReference>
<organism evidence="9 10">
    <name type="scientific">Magallana gigas</name>
    <name type="common">Pacific oyster</name>
    <name type="synonym">Crassostrea gigas</name>
    <dbReference type="NCBI Taxonomy" id="29159"/>
    <lineage>
        <taxon>Eukaryota</taxon>
        <taxon>Metazoa</taxon>
        <taxon>Spiralia</taxon>
        <taxon>Lophotrochozoa</taxon>
        <taxon>Mollusca</taxon>
        <taxon>Bivalvia</taxon>
        <taxon>Autobranchia</taxon>
        <taxon>Pteriomorphia</taxon>
        <taxon>Ostreida</taxon>
        <taxon>Ostreoidea</taxon>
        <taxon>Ostreidae</taxon>
        <taxon>Magallana</taxon>
    </lineage>
</organism>
<reference evidence="9" key="1">
    <citation type="submission" date="2022-08" db="UniProtKB">
        <authorList>
            <consortium name="EnsemblMetazoa"/>
        </authorList>
    </citation>
    <scope>IDENTIFICATION</scope>
    <source>
        <strain evidence="9">05x7-T-G4-1.051#20</strain>
    </source>
</reference>
<dbReference type="AlphaFoldDB" id="A0A8W8JC56"/>
<feature type="signal peptide" evidence="7">
    <location>
        <begin position="1"/>
        <end position="19"/>
    </location>
</feature>
<dbReference type="OrthoDB" id="98077at2759"/>
<name>A0A8W8JC56_MAGGI</name>
<dbReference type="SUPFAM" id="SSF57424">
    <property type="entry name" value="LDL receptor-like module"/>
    <property type="match status" value="1"/>
</dbReference>
<protein>
    <recommendedName>
        <fullName evidence="8">Protein kinase domain-containing protein</fullName>
    </recommendedName>
</protein>
<dbReference type="Pfam" id="PF07714">
    <property type="entry name" value="PK_Tyr_Ser-Thr"/>
    <property type="match status" value="1"/>
</dbReference>
<evidence type="ECO:0000256" key="1">
    <source>
        <dbReference type="ARBA" id="ARBA00004167"/>
    </source>
</evidence>
<dbReference type="GO" id="GO:0005524">
    <property type="term" value="F:ATP binding"/>
    <property type="evidence" value="ECO:0007669"/>
    <property type="project" value="UniProtKB-UniRule"/>
</dbReference>
<dbReference type="InterPro" id="IPR050122">
    <property type="entry name" value="RTK"/>
</dbReference>
<dbReference type="InterPro" id="IPR017441">
    <property type="entry name" value="Protein_kinase_ATP_BS"/>
</dbReference>
<evidence type="ECO:0000256" key="2">
    <source>
        <dbReference type="ARBA" id="ARBA00023157"/>
    </source>
</evidence>
<feature type="disulfide bond" evidence="4">
    <location>
        <begin position="318"/>
        <end position="336"/>
    </location>
</feature>
<feature type="transmembrane region" description="Helical" evidence="6">
    <location>
        <begin position="533"/>
        <end position="558"/>
    </location>
</feature>
<dbReference type="InterPro" id="IPR002172">
    <property type="entry name" value="LDrepeatLR_classA_rpt"/>
</dbReference>
<dbReference type="PROSITE" id="PS50011">
    <property type="entry name" value="PROTEIN_KINASE_DOM"/>
    <property type="match status" value="1"/>
</dbReference>
<evidence type="ECO:0000313" key="10">
    <source>
        <dbReference type="Proteomes" id="UP000005408"/>
    </source>
</evidence>
<dbReference type="EnsemblMetazoa" id="G17724.1">
    <property type="protein sequence ID" value="G17724.1:cds"/>
    <property type="gene ID" value="G17724"/>
</dbReference>
<dbReference type="InterPro" id="IPR008266">
    <property type="entry name" value="Tyr_kinase_AS"/>
</dbReference>
<dbReference type="SMART" id="SM00219">
    <property type="entry name" value="TyrKc"/>
    <property type="match status" value="1"/>
</dbReference>
<comment type="caution">
    <text evidence="4">Lacks conserved residue(s) required for the propagation of feature annotation.</text>
</comment>
<dbReference type="Pfam" id="PF00629">
    <property type="entry name" value="MAM"/>
    <property type="match status" value="1"/>
</dbReference>
<dbReference type="PRINTS" id="PR00109">
    <property type="entry name" value="TYRKINASE"/>
</dbReference>
<keyword evidence="2 4" id="KW-1015">Disulfide bond</keyword>
<dbReference type="Pfam" id="PF00057">
    <property type="entry name" value="Ldl_recept_a"/>
    <property type="match status" value="1"/>
</dbReference>
<dbReference type="Gene3D" id="2.60.120.200">
    <property type="match status" value="1"/>
</dbReference>
<dbReference type="Gene3D" id="1.10.510.10">
    <property type="entry name" value="Transferase(Phosphotransferase) domain 1"/>
    <property type="match status" value="1"/>
</dbReference>
<keyword evidence="5" id="KW-0547">Nucleotide-binding</keyword>
<feature type="domain" description="Protein kinase" evidence="8">
    <location>
        <begin position="635"/>
        <end position="907"/>
    </location>
</feature>
<evidence type="ECO:0000256" key="7">
    <source>
        <dbReference type="SAM" id="SignalP"/>
    </source>
</evidence>
<dbReference type="InterPro" id="IPR023415">
    <property type="entry name" value="LDLR_class-A_CS"/>
</dbReference>
<dbReference type="GO" id="GO:0004714">
    <property type="term" value="F:transmembrane receptor protein tyrosine kinase activity"/>
    <property type="evidence" value="ECO:0007669"/>
    <property type="project" value="UniProtKB-EC"/>
</dbReference>
<dbReference type="InterPro" id="IPR001245">
    <property type="entry name" value="Ser-Thr/Tyr_kinase_cat_dom"/>
</dbReference>
<keyword evidence="6" id="KW-0472">Membrane</keyword>
<keyword evidence="7" id="KW-0732">Signal</keyword>
<dbReference type="PROSITE" id="PS01209">
    <property type="entry name" value="LDLRA_1"/>
    <property type="match status" value="1"/>
</dbReference>
<dbReference type="EnsemblMetazoa" id="G17724.2">
    <property type="protein sequence ID" value="G17724.2:cds"/>
    <property type="gene ID" value="G17724"/>
</dbReference>
<dbReference type="PROSITE" id="PS00109">
    <property type="entry name" value="PROTEIN_KINASE_TYR"/>
    <property type="match status" value="1"/>
</dbReference>
<dbReference type="SMART" id="SM00192">
    <property type="entry name" value="LDLa"/>
    <property type="match status" value="1"/>
</dbReference>
<dbReference type="SUPFAM" id="SSF56112">
    <property type="entry name" value="Protein kinase-like (PK-like)"/>
    <property type="match status" value="1"/>
</dbReference>
<keyword evidence="6" id="KW-0812">Transmembrane</keyword>
<keyword evidence="5" id="KW-0067">ATP-binding</keyword>
<dbReference type="Gene3D" id="4.10.400.10">
    <property type="entry name" value="Low-density Lipoprotein Receptor"/>
    <property type="match status" value="1"/>
</dbReference>
<keyword evidence="10" id="KW-1185">Reference proteome</keyword>
<evidence type="ECO:0000256" key="6">
    <source>
        <dbReference type="SAM" id="Phobius"/>
    </source>
</evidence>
<feature type="chain" id="PRO_5042431024" description="Protein kinase domain-containing protein" evidence="7">
    <location>
        <begin position="20"/>
        <end position="962"/>
    </location>
</feature>
<feature type="disulfide bond" evidence="4">
    <location>
        <begin position="311"/>
        <end position="323"/>
    </location>
</feature>
<dbReference type="InterPro" id="IPR020635">
    <property type="entry name" value="Tyr_kinase_cat_dom"/>
</dbReference>
<evidence type="ECO:0000256" key="5">
    <source>
        <dbReference type="PROSITE-ProRule" id="PRU10141"/>
    </source>
</evidence>
<dbReference type="CDD" id="cd00112">
    <property type="entry name" value="LDLa"/>
    <property type="match status" value="1"/>
</dbReference>
<dbReference type="PROSITE" id="PS00107">
    <property type="entry name" value="PROTEIN_KINASE_ATP"/>
    <property type="match status" value="1"/>
</dbReference>
<dbReference type="InterPro" id="IPR036055">
    <property type="entry name" value="LDL_receptor-like_sf"/>
</dbReference>
<dbReference type="PROSITE" id="PS50068">
    <property type="entry name" value="LDLRA_2"/>
    <property type="match status" value="1"/>
</dbReference>